<keyword evidence="1" id="KW-0812">Transmembrane</keyword>
<protein>
    <submittedName>
        <fullName evidence="2">Uncharacterized protein</fullName>
    </submittedName>
</protein>
<evidence type="ECO:0000256" key="1">
    <source>
        <dbReference type="SAM" id="Phobius"/>
    </source>
</evidence>
<dbReference type="VEuPathDB" id="FungiDB:JI435_405680"/>
<gene>
    <name evidence="2" type="ORF">JI435_405680</name>
</gene>
<sequence length="64" mass="7451">MQLETRTSMICGPSFSPQPVWSHLFFYAPLWYPSSLGPFLFYYHLSHHSLGIYSLSTITFNDEC</sequence>
<dbReference type="AlphaFoldDB" id="A0A7U2EWC3"/>
<keyword evidence="1" id="KW-0472">Membrane</keyword>
<keyword evidence="3" id="KW-1185">Reference proteome</keyword>
<keyword evidence="1" id="KW-1133">Transmembrane helix</keyword>
<accession>A0A7U2EWC3</accession>
<evidence type="ECO:0000313" key="3">
    <source>
        <dbReference type="Proteomes" id="UP000663193"/>
    </source>
</evidence>
<evidence type="ECO:0000313" key="2">
    <source>
        <dbReference type="EMBL" id="QRC94331.1"/>
    </source>
</evidence>
<proteinExistence type="predicted"/>
<dbReference type="EMBL" id="CP069026">
    <property type="protein sequence ID" value="QRC94331.1"/>
    <property type="molecule type" value="Genomic_DNA"/>
</dbReference>
<reference evidence="3" key="1">
    <citation type="journal article" date="2021" name="BMC Genomics">
        <title>Chromosome-level genome assembly and manually-curated proteome of model necrotroph Parastagonospora nodorum Sn15 reveals a genome-wide trove of candidate effector homologs, and redundancy of virulence-related functions within an accessory chromosome.</title>
        <authorList>
            <person name="Bertazzoni S."/>
            <person name="Jones D.A.B."/>
            <person name="Phan H.T."/>
            <person name="Tan K.-C."/>
            <person name="Hane J.K."/>
        </authorList>
    </citation>
    <scope>NUCLEOTIDE SEQUENCE [LARGE SCALE GENOMIC DNA]</scope>
    <source>
        <strain evidence="3">SN15 / ATCC MYA-4574 / FGSC 10173)</strain>
    </source>
</reference>
<feature type="transmembrane region" description="Helical" evidence="1">
    <location>
        <begin position="24"/>
        <end position="45"/>
    </location>
</feature>
<dbReference type="Proteomes" id="UP000663193">
    <property type="component" value="Chromosome 4"/>
</dbReference>
<name>A0A7U2EWC3_PHANO</name>
<organism evidence="2 3">
    <name type="scientific">Phaeosphaeria nodorum (strain SN15 / ATCC MYA-4574 / FGSC 10173)</name>
    <name type="common">Glume blotch fungus</name>
    <name type="synonym">Parastagonospora nodorum</name>
    <dbReference type="NCBI Taxonomy" id="321614"/>
    <lineage>
        <taxon>Eukaryota</taxon>
        <taxon>Fungi</taxon>
        <taxon>Dikarya</taxon>
        <taxon>Ascomycota</taxon>
        <taxon>Pezizomycotina</taxon>
        <taxon>Dothideomycetes</taxon>
        <taxon>Pleosporomycetidae</taxon>
        <taxon>Pleosporales</taxon>
        <taxon>Pleosporineae</taxon>
        <taxon>Phaeosphaeriaceae</taxon>
        <taxon>Parastagonospora</taxon>
    </lineage>
</organism>